<dbReference type="PANTHER" id="PTHR22846">
    <property type="entry name" value="WD40 REPEAT PROTEIN"/>
    <property type="match status" value="1"/>
</dbReference>
<evidence type="ECO:0000256" key="1">
    <source>
        <dbReference type="ARBA" id="ARBA00004123"/>
    </source>
</evidence>
<dbReference type="SMART" id="SM00320">
    <property type="entry name" value="WD40"/>
    <property type="match status" value="4"/>
</dbReference>
<dbReference type="InterPro" id="IPR045183">
    <property type="entry name" value="Ebi-like"/>
</dbReference>
<dbReference type="OrthoDB" id="674604at2759"/>
<sequence length="226" mass="25063">MEQEPAVHPSSEINNQALAKSAMETEANKGFRLRLSRTLSSFKGPISCVRYAPNGSLLAVSSADRSISIFETANYSLKFILEGHEKGVNYIAWSPDSKYLASCSDDKTARIWNSETGSLVRIFNTFSQFPTCIAYNPRGTIIACSCSDETIYFFSVYTRNLEKSIFAHSNTISSIEFNASGSELLSSSIDGFSRIWDCESGDCLQSIRSSTSNSPMYLQFPRFHIA</sequence>
<dbReference type="Gene3D" id="2.130.10.10">
    <property type="entry name" value="YVTN repeat-like/Quinoprotein amine dehydrogenase"/>
    <property type="match status" value="1"/>
</dbReference>
<keyword evidence="4" id="KW-0539">Nucleus</keyword>
<dbReference type="Proteomes" id="UP000008312">
    <property type="component" value="Unassembled WGS sequence"/>
</dbReference>
<dbReference type="PROSITE" id="PS00678">
    <property type="entry name" value="WD_REPEATS_1"/>
    <property type="match status" value="1"/>
</dbReference>
<dbReference type="SUPFAM" id="SSF50978">
    <property type="entry name" value="WD40 repeat-like"/>
    <property type="match status" value="1"/>
</dbReference>
<evidence type="ECO:0000256" key="5">
    <source>
        <dbReference type="PROSITE-ProRule" id="PRU00221"/>
    </source>
</evidence>
<dbReference type="GO" id="GO:0000118">
    <property type="term" value="C:histone deacetylase complex"/>
    <property type="evidence" value="ECO:0007669"/>
    <property type="project" value="TreeGrafter"/>
</dbReference>
<proteinExistence type="predicted"/>
<organism evidence="7">
    <name type="scientific">Blastocystis hominis</name>
    <dbReference type="NCBI Taxonomy" id="12968"/>
    <lineage>
        <taxon>Eukaryota</taxon>
        <taxon>Sar</taxon>
        <taxon>Stramenopiles</taxon>
        <taxon>Bigyra</taxon>
        <taxon>Opalozoa</taxon>
        <taxon>Opalinata</taxon>
        <taxon>Blastocystidae</taxon>
        <taxon>Blastocystis</taxon>
    </lineage>
</organism>
<evidence type="ECO:0000259" key="6">
    <source>
        <dbReference type="Pfam" id="PF23342"/>
    </source>
</evidence>
<dbReference type="EMBL" id="FN668648">
    <property type="protein sequence ID" value="CBK22212.2"/>
    <property type="molecule type" value="Genomic_DNA"/>
</dbReference>
<keyword evidence="3" id="KW-0677">Repeat</keyword>
<dbReference type="InterPro" id="IPR019775">
    <property type="entry name" value="WD40_repeat_CS"/>
</dbReference>
<evidence type="ECO:0000256" key="4">
    <source>
        <dbReference type="ARBA" id="ARBA00023242"/>
    </source>
</evidence>
<gene>
    <name evidence="7" type="ORF">GSBLH_T00002264001</name>
</gene>
<dbReference type="GO" id="GO:0006357">
    <property type="term" value="P:regulation of transcription by RNA polymerase II"/>
    <property type="evidence" value="ECO:0007669"/>
    <property type="project" value="TreeGrafter"/>
</dbReference>
<dbReference type="AlphaFoldDB" id="D8M2B7"/>
<accession>D8M2B7</accession>
<dbReference type="GeneID" id="24919454"/>
<keyword evidence="2 5" id="KW-0853">WD repeat</keyword>
<dbReference type="PROSITE" id="PS50294">
    <property type="entry name" value="WD_REPEATS_REGION"/>
    <property type="match status" value="2"/>
</dbReference>
<evidence type="ECO:0000256" key="2">
    <source>
        <dbReference type="ARBA" id="ARBA00022574"/>
    </source>
</evidence>
<evidence type="ECO:0000313" key="8">
    <source>
        <dbReference type="Proteomes" id="UP000008312"/>
    </source>
</evidence>
<evidence type="ECO:0000256" key="3">
    <source>
        <dbReference type="ARBA" id="ARBA00022737"/>
    </source>
</evidence>
<keyword evidence="8" id="KW-1185">Reference proteome</keyword>
<name>D8M2B7_BLAHO</name>
<dbReference type="InParanoid" id="D8M2B7"/>
<protein>
    <recommendedName>
        <fullName evidence="6">WDR90 4th beta-propeller domain-containing protein</fullName>
    </recommendedName>
</protein>
<evidence type="ECO:0000313" key="7">
    <source>
        <dbReference type="EMBL" id="CBK22212.2"/>
    </source>
</evidence>
<dbReference type="InterPro" id="IPR015943">
    <property type="entry name" value="WD40/YVTN_repeat-like_dom_sf"/>
</dbReference>
<dbReference type="InterPro" id="IPR055440">
    <property type="entry name" value="Beta-prop_WDR90_4th"/>
</dbReference>
<dbReference type="RefSeq" id="XP_012896260.1">
    <property type="nucleotide sequence ID" value="XM_013040806.1"/>
</dbReference>
<feature type="repeat" description="WD" evidence="5">
    <location>
        <begin position="81"/>
        <end position="122"/>
    </location>
</feature>
<dbReference type="CDD" id="cd00200">
    <property type="entry name" value="WD40"/>
    <property type="match status" value="1"/>
</dbReference>
<dbReference type="OMA" id="CSDETIY"/>
<feature type="repeat" description="WD" evidence="5">
    <location>
        <begin position="165"/>
        <end position="206"/>
    </location>
</feature>
<dbReference type="PROSITE" id="PS50082">
    <property type="entry name" value="WD_REPEATS_2"/>
    <property type="match status" value="2"/>
</dbReference>
<dbReference type="GO" id="GO:0003714">
    <property type="term" value="F:transcription corepressor activity"/>
    <property type="evidence" value="ECO:0007669"/>
    <property type="project" value="InterPro"/>
</dbReference>
<dbReference type="Pfam" id="PF23342">
    <property type="entry name" value="WDR90_beta-prop_4th"/>
    <property type="match status" value="1"/>
</dbReference>
<dbReference type="InterPro" id="IPR036322">
    <property type="entry name" value="WD40_repeat_dom_sf"/>
</dbReference>
<reference evidence="7" key="1">
    <citation type="submission" date="2010-02" db="EMBL/GenBank/DDBJ databases">
        <title>Sequencing and annotation of the Blastocystis hominis genome.</title>
        <authorList>
            <person name="Wincker P."/>
        </authorList>
    </citation>
    <scope>NUCLEOTIDE SEQUENCE</scope>
    <source>
        <strain evidence="7">Singapore isolate B</strain>
    </source>
</reference>
<comment type="subcellular location">
    <subcellularLocation>
        <location evidence="1">Nucleus</location>
    </subcellularLocation>
</comment>
<dbReference type="InterPro" id="IPR001680">
    <property type="entry name" value="WD40_rpt"/>
</dbReference>
<dbReference type="Pfam" id="PF00400">
    <property type="entry name" value="WD40"/>
    <property type="match status" value="1"/>
</dbReference>
<feature type="domain" description="WDR90 4th beta-propeller" evidence="6">
    <location>
        <begin position="88"/>
        <end position="207"/>
    </location>
</feature>
<dbReference type="PANTHER" id="PTHR22846:SF2">
    <property type="entry name" value="F-BOX-LIKE_WD REPEAT-CONTAINING PROTEIN EBI"/>
    <property type="match status" value="1"/>
</dbReference>